<dbReference type="InterPro" id="IPR041667">
    <property type="entry name" value="Cupin_8"/>
</dbReference>
<protein>
    <recommendedName>
        <fullName evidence="1">JmjC domain-containing protein</fullName>
    </recommendedName>
</protein>
<dbReference type="GO" id="GO:0005634">
    <property type="term" value="C:nucleus"/>
    <property type="evidence" value="ECO:0007669"/>
    <property type="project" value="TreeGrafter"/>
</dbReference>
<dbReference type="Pfam" id="PF13621">
    <property type="entry name" value="Cupin_8"/>
    <property type="match status" value="1"/>
</dbReference>
<reference evidence="2" key="1">
    <citation type="submission" date="2021-01" db="EMBL/GenBank/DDBJ databases">
        <authorList>
            <person name="Corre E."/>
            <person name="Pelletier E."/>
            <person name="Niang G."/>
            <person name="Scheremetjew M."/>
            <person name="Finn R."/>
            <person name="Kale V."/>
            <person name="Holt S."/>
            <person name="Cochrane G."/>
            <person name="Meng A."/>
            <person name="Brown T."/>
            <person name="Cohen L."/>
        </authorList>
    </citation>
    <scope>NUCLEOTIDE SEQUENCE</scope>
    <source>
        <strain evidence="2">RCC3387</strain>
    </source>
</reference>
<evidence type="ECO:0000313" key="2">
    <source>
        <dbReference type="EMBL" id="CAD9546932.1"/>
    </source>
</evidence>
<dbReference type="Gene3D" id="2.60.120.650">
    <property type="entry name" value="Cupin"/>
    <property type="match status" value="1"/>
</dbReference>
<name>A0A6U9LT67_9DINO</name>
<sequence length="438" mass="49155">MDLLAATPLDEQKIQEIRARHPSFTGKLPPQAKFWREADLDAFFGSSGEVLPQDGGRVADDLSSCALLARLRGKLAEAKIDAATAEHRSFCRHIRERAEDVRQLPGAAACAEVPRQARAPELLKAPVLVERVRMWVGRRWNAAFWRREMGGAGWKCRARAPAFEGDLASHADALAEVCTAAEYVDYVHVLQQQDPLCEEDKGLAYPRVTFYDWPAFSLGAKALFDNSWRELAPPGVTDYSLRWLRRWSAVCRDMPAMDQFARMHRVTIAAAGTVSRLHVENYSAHVWLTQIEGSRMFFLFPPQARGLYEESGGGVVDPETVHAYTSKASPVDIFFPNRKRHPLFADAKAQVAVLNPGESLVVPSGWWQHSVALEMSVTLHHAFWNVTNRGGVVDAVRDLVVGERQHSPETMEQAQRCLDEFYELVMDDDDPEDAEFSD</sequence>
<dbReference type="GO" id="GO:0005737">
    <property type="term" value="C:cytoplasm"/>
    <property type="evidence" value="ECO:0007669"/>
    <property type="project" value="TreeGrafter"/>
</dbReference>
<dbReference type="PANTHER" id="PTHR12480:SF6">
    <property type="entry name" value="2-OXOGLUTARATE AND IRON-DEPENDENT OXYGENASE JMJD4"/>
    <property type="match status" value="1"/>
</dbReference>
<organism evidence="2">
    <name type="scientific">Zooxanthella nutricula</name>
    <dbReference type="NCBI Taxonomy" id="1333877"/>
    <lineage>
        <taxon>Eukaryota</taxon>
        <taxon>Sar</taxon>
        <taxon>Alveolata</taxon>
        <taxon>Dinophyceae</taxon>
        <taxon>Peridiniales</taxon>
        <taxon>Peridiniales incertae sedis</taxon>
        <taxon>Zooxanthella</taxon>
    </lineage>
</organism>
<gene>
    <name evidence="2" type="ORF">BRAN1462_LOCUS17718</name>
</gene>
<dbReference type="GO" id="GO:0043565">
    <property type="term" value="F:sequence-specific DNA binding"/>
    <property type="evidence" value="ECO:0007669"/>
    <property type="project" value="TreeGrafter"/>
</dbReference>
<evidence type="ECO:0000259" key="1">
    <source>
        <dbReference type="PROSITE" id="PS51184"/>
    </source>
</evidence>
<accession>A0A6U9LT67</accession>
<dbReference type="PANTHER" id="PTHR12480">
    <property type="entry name" value="ARGININE DEMETHYLASE AND LYSYL-HYDROXYLASE JMJD"/>
    <property type="match status" value="1"/>
</dbReference>
<dbReference type="InterPro" id="IPR050910">
    <property type="entry name" value="JMJD6_ArgDemeth/LysHydrox"/>
</dbReference>
<dbReference type="GO" id="GO:0045905">
    <property type="term" value="P:positive regulation of translational termination"/>
    <property type="evidence" value="ECO:0007669"/>
    <property type="project" value="TreeGrafter"/>
</dbReference>
<dbReference type="SUPFAM" id="SSF51197">
    <property type="entry name" value="Clavaminate synthase-like"/>
    <property type="match status" value="1"/>
</dbReference>
<feature type="domain" description="JmjC" evidence="1">
    <location>
        <begin position="220"/>
        <end position="400"/>
    </location>
</feature>
<dbReference type="GO" id="GO:0016706">
    <property type="term" value="F:2-oxoglutarate-dependent dioxygenase activity"/>
    <property type="evidence" value="ECO:0007669"/>
    <property type="project" value="TreeGrafter"/>
</dbReference>
<dbReference type="PROSITE" id="PS51184">
    <property type="entry name" value="JMJC"/>
    <property type="match status" value="1"/>
</dbReference>
<proteinExistence type="predicted"/>
<dbReference type="EMBL" id="HBGW01027813">
    <property type="protein sequence ID" value="CAD9546932.1"/>
    <property type="molecule type" value="Transcribed_RNA"/>
</dbReference>
<dbReference type="AlphaFoldDB" id="A0A6U9LT67"/>
<dbReference type="InterPro" id="IPR003347">
    <property type="entry name" value="JmjC_dom"/>
</dbReference>